<evidence type="ECO:0000313" key="4">
    <source>
        <dbReference type="Proteomes" id="UP000192501"/>
    </source>
</evidence>
<proteinExistence type="predicted"/>
<dbReference type="EMBL" id="LTAI01000809">
    <property type="protein sequence ID" value="ORD98311.1"/>
    <property type="molecule type" value="Genomic_DNA"/>
</dbReference>
<name>A0A1X0QET8_9MICR</name>
<evidence type="ECO:0000313" key="3">
    <source>
        <dbReference type="EMBL" id="ORD98311.1"/>
    </source>
</evidence>
<gene>
    <name evidence="3" type="ORF">A0H76_2750</name>
</gene>
<feature type="domain" description="C2 tensin-type" evidence="2">
    <location>
        <begin position="64"/>
        <end position="189"/>
    </location>
</feature>
<dbReference type="SUPFAM" id="SSF101447">
    <property type="entry name" value="Formin homology 2 domain (FH2 domain)"/>
    <property type="match status" value="1"/>
</dbReference>
<feature type="chain" id="PRO_5012281231" description="C2 tensin-type domain-containing protein" evidence="1">
    <location>
        <begin position="23"/>
        <end position="403"/>
    </location>
</feature>
<sequence>MQNKPMLLFLSIFLFKLEISNSVKDAFLYYILENLNFKRFLNKSCISAVKRYCEYHKKHYSQKESCLLLRQIIITTIPKFVSHIKPFPILEVTTNNGTTVIPCDMTYFDSYHMLISPKNLSLDTDIVLSLFLDAGIIIYKILSISLNTTFYSRGIYRFNRNEIETSYSDHDLIQNFDDEFSIDLVFIDKTQVNENFNSLVKRNTQKNNVINQIKSIKETKKFDTSDWNNYTLPKFELTPKISNKKQSYTSSIKPIKSIPSIVKTPTNNKTSEIIKKIEECDQYTNIFYVKQIANPKINNQETSNKNRKRKVSIKKAIPHKLNVIIDNPLHLTPIKNIEGTIFEDMSNYNISINIPKFEELFCVDVSTKTVIKKETNIKSFDMLISSKRLFLVSLAVKYLESKI</sequence>
<evidence type="ECO:0000256" key="1">
    <source>
        <dbReference type="SAM" id="SignalP"/>
    </source>
</evidence>
<keyword evidence="1" id="KW-0732">Signal</keyword>
<comment type="caution">
    <text evidence="3">The sequence shown here is derived from an EMBL/GenBank/DDBJ whole genome shotgun (WGS) entry which is preliminary data.</text>
</comment>
<protein>
    <recommendedName>
        <fullName evidence="2">C2 tensin-type domain-containing protein</fullName>
    </recommendedName>
</protein>
<feature type="signal peptide" evidence="1">
    <location>
        <begin position="1"/>
        <end position="22"/>
    </location>
</feature>
<reference evidence="3 4" key="1">
    <citation type="journal article" date="2017" name="Environ. Microbiol.">
        <title>Decay of the glycolytic pathway and adaptation to intranuclear parasitism within Enterocytozoonidae microsporidia.</title>
        <authorList>
            <person name="Wiredu Boakye D."/>
            <person name="Jaroenlak P."/>
            <person name="Prachumwat A."/>
            <person name="Williams T.A."/>
            <person name="Bateman K.S."/>
            <person name="Itsathitphaisarn O."/>
            <person name="Sritunyalucksana K."/>
            <person name="Paszkiewicz K.H."/>
            <person name="Moore K.A."/>
            <person name="Stentiford G.D."/>
            <person name="Williams B.A."/>
        </authorList>
    </citation>
    <scope>NUCLEOTIDE SEQUENCE [LARGE SCALE GENOMIC DNA]</scope>
    <source>
        <strain evidence="4">canceri</strain>
    </source>
</reference>
<dbReference type="Proteomes" id="UP000192501">
    <property type="component" value="Unassembled WGS sequence"/>
</dbReference>
<organism evidence="3 4">
    <name type="scientific">Hepatospora eriocheir</name>
    <dbReference type="NCBI Taxonomy" id="1081669"/>
    <lineage>
        <taxon>Eukaryota</taxon>
        <taxon>Fungi</taxon>
        <taxon>Fungi incertae sedis</taxon>
        <taxon>Microsporidia</taxon>
        <taxon>Hepatosporidae</taxon>
        <taxon>Hepatospora</taxon>
    </lineage>
</organism>
<dbReference type="VEuPathDB" id="MicrosporidiaDB:A0H76_2750"/>
<evidence type="ECO:0000259" key="2">
    <source>
        <dbReference type="PROSITE" id="PS51182"/>
    </source>
</evidence>
<accession>A0A1X0QET8</accession>
<dbReference type="PROSITE" id="PS51182">
    <property type="entry name" value="C2_TENSIN"/>
    <property type="match status" value="1"/>
</dbReference>
<dbReference type="InterPro" id="IPR014020">
    <property type="entry name" value="Tensin_C2-dom"/>
</dbReference>
<dbReference type="AlphaFoldDB" id="A0A1X0QET8"/>
<dbReference type="VEuPathDB" id="MicrosporidiaDB:HERIO_1199"/>
<dbReference type="Pfam" id="PF10409">
    <property type="entry name" value="PTEN_C2"/>
    <property type="match status" value="1"/>
</dbReference>